<sequence length="131" mass="14101">MTFTPSTASIVSFAVISAGLFTQSDAHQSRSAWSYPPWCCNGQDFGGDCEAIPKSQVRKGAGGFSVILHPGDHHLVTRNQLFLIPYGDEKPSGDGDFHICLQPTDDPNEADGIGRGGRYHMNCFFAPPDGV</sequence>
<protein>
    <submittedName>
        <fullName evidence="1">Uncharacterized protein</fullName>
    </submittedName>
</protein>
<dbReference type="Proteomes" id="UP000319824">
    <property type="component" value="Unassembled WGS sequence"/>
</dbReference>
<evidence type="ECO:0000313" key="2">
    <source>
        <dbReference type="Proteomes" id="UP000319824"/>
    </source>
</evidence>
<evidence type="ECO:0000313" key="1">
    <source>
        <dbReference type="EMBL" id="TVZ64283.1"/>
    </source>
</evidence>
<dbReference type="EMBL" id="VISO01000003">
    <property type="protein sequence ID" value="TVZ64283.1"/>
    <property type="molecule type" value="Genomic_DNA"/>
</dbReference>
<proteinExistence type="predicted"/>
<accession>A0A559SPL5</accession>
<name>A0A559SPL5_9HYPH</name>
<organism evidence="1 2">
    <name type="scientific">Rhizobium mongolense USDA 1844</name>
    <dbReference type="NCBI Taxonomy" id="1079460"/>
    <lineage>
        <taxon>Bacteria</taxon>
        <taxon>Pseudomonadati</taxon>
        <taxon>Pseudomonadota</taxon>
        <taxon>Alphaproteobacteria</taxon>
        <taxon>Hyphomicrobiales</taxon>
        <taxon>Rhizobiaceae</taxon>
        <taxon>Rhizobium/Agrobacterium group</taxon>
        <taxon>Rhizobium</taxon>
    </lineage>
</organism>
<reference evidence="1 2" key="1">
    <citation type="submission" date="2019-06" db="EMBL/GenBank/DDBJ databases">
        <title>Pac Bio to generate improved reference genome sequences for organisms with transposon mutant libraries (support for FEBA project).</title>
        <authorList>
            <person name="Blow M."/>
        </authorList>
    </citation>
    <scope>NUCLEOTIDE SEQUENCE [LARGE SCALE GENOMIC DNA]</scope>
    <source>
        <strain evidence="1 2">USDA 1844</strain>
    </source>
</reference>
<dbReference type="AlphaFoldDB" id="A0A559SPL5"/>
<gene>
    <name evidence="1" type="ORF">BCL32_4517</name>
</gene>
<comment type="caution">
    <text evidence="1">The sequence shown here is derived from an EMBL/GenBank/DDBJ whole genome shotgun (WGS) entry which is preliminary data.</text>
</comment>